<dbReference type="Proteomes" id="UP000250043">
    <property type="component" value="Unassembled WGS sequence"/>
</dbReference>
<organism evidence="1 2">
    <name type="scientific">Obba rivulosa</name>
    <dbReference type="NCBI Taxonomy" id="1052685"/>
    <lineage>
        <taxon>Eukaryota</taxon>
        <taxon>Fungi</taxon>
        <taxon>Dikarya</taxon>
        <taxon>Basidiomycota</taxon>
        <taxon>Agaricomycotina</taxon>
        <taxon>Agaricomycetes</taxon>
        <taxon>Polyporales</taxon>
        <taxon>Gelatoporiaceae</taxon>
        <taxon>Obba</taxon>
    </lineage>
</organism>
<gene>
    <name evidence="1" type="ORF">OBBRIDRAFT_794261</name>
</gene>
<reference evidence="1 2" key="1">
    <citation type="submission" date="2016-07" db="EMBL/GenBank/DDBJ databases">
        <title>Draft genome of the white-rot fungus Obba rivulosa 3A-2.</title>
        <authorList>
            <consortium name="DOE Joint Genome Institute"/>
            <person name="Miettinen O."/>
            <person name="Riley R."/>
            <person name="Acob R."/>
            <person name="Barry K."/>
            <person name="Cullen D."/>
            <person name="De Vries R."/>
            <person name="Hainaut M."/>
            <person name="Hatakka A."/>
            <person name="Henrissat B."/>
            <person name="Hilden K."/>
            <person name="Kuo R."/>
            <person name="Labutti K."/>
            <person name="Lipzen A."/>
            <person name="Makela M.R."/>
            <person name="Sandor L."/>
            <person name="Spatafora J.W."/>
            <person name="Grigoriev I.V."/>
            <person name="Hibbett D.S."/>
        </authorList>
    </citation>
    <scope>NUCLEOTIDE SEQUENCE [LARGE SCALE GENOMIC DNA]</scope>
    <source>
        <strain evidence="1 2">3A-2</strain>
    </source>
</reference>
<dbReference type="AlphaFoldDB" id="A0A8E2ARW9"/>
<dbReference type="EMBL" id="KV722426">
    <property type="protein sequence ID" value="OCH89481.1"/>
    <property type="molecule type" value="Genomic_DNA"/>
</dbReference>
<evidence type="ECO:0000313" key="2">
    <source>
        <dbReference type="Proteomes" id="UP000250043"/>
    </source>
</evidence>
<name>A0A8E2ARW9_9APHY</name>
<sequence length="178" mass="19861">MGRRAKYWTLAERKAADRAIRRKSDSTEHVRARRRAYKAAARARESSDILINRPTADTSLPQELPEGLVEAAFRTLCMCGNSANLACSSSQIQGKTGCEVHSKGQEPDADLEDIRMDRMYRARMCREGRVDELLGSFRAAMSICECGPWGTWSTSRRIHILPYIAPGKSVCLTCFGMG</sequence>
<accession>A0A8E2ARW9</accession>
<evidence type="ECO:0000313" key="1">
    <source>
        <dbReference type="EMBL" id="OCH89481.1"/>
    </source>
</evidence>
<keyword evidence="2" id="KW-1185">Reference proteome</keyword>
<proteinExistence type="predicted"/>
<protein>
    <submittedName>
        <fullName evidence="1">Uncharacterized protein</fullName>
    </submittedName>
</protein>